<accession>A0ABV3R4H7</accession>
<proteinExistence type="predicted"/>
<feature type="domain" description="Enoyl-CoA hydratase/isomerase" evidence="4">
    <location>
        <begin position="18"/>
        <end position="337"/>
    </location>
</feature>
<dbReference type="CDD" id="cd06558">
    <property type="entry name" value="crotonase-like"/>
    <property type="match status" value="1"/>
</dbReference>
<comment type="caution">
    <text evidence="5">The sequence shown here is derived from an EMBL/GenBank/DDBJ whole genome shotgun (WGS) entry which is preliminary data.</text>
</comment>
<comment type="catalytic activity">
    <reaction evidence="1">
        <text>3-hydroxy-2-methylpropanoyl-CoA + H2O = 3-hydroxy-2-methylpropanoate + CoA + H(+)</text>
        <dbReference type="Rhea" id="RHEA:20888"/>
        <dbReference type="ChEBI" id="CHEBI:11805"/>
        <dbReference type="ChEBI" id="CHEBI:15377"/>
        <dbReference type="ChEBI" id="CHEBI:15378"/>
        <dbReference type="ChEBI" id="CHEBI:57287"/>
        <dbReference type="ChEBI" id="CHEBI:57340"/>
        <dbReference type="EC" id="3.1.2.4"/>
    </reaction>
</comment>
<evidence type="ECO:0000313" key="6">
    <source>
        <dbReference type="Proteomes" id="UP001556196"/>
    </source>
</evidence>
<dbReference type="InterPro" id="IPR029045">
    <property type="entry name" value="ClpP/crotonase-like_dom_sf"/>
</dbReference>
<sequence length="347" mass="37525">MDFGGGDQIRFERHGVAGIVTLTRPTALNALTHQMVRALSAALTAWADDVAVRVVILKAEGRAFCAGGDIMDVYRARQEGRRLTEFFADEYRLNAQINRFPKPYVSLIDGICMGGGMGISAHGSHRVMTENAVFAMPEVGIGFFPDVGASYVLPNLGGCFGIYLGLTGNKIGHGDALWSGIATHTVEAAYLPALVDEIAESGDPGTELREFFRAAPRKTDEAALHAIARHFSLGSLPDVFTSLERAADDDEFCAATLATLRSRSPTSLHVAFREMSIGSTMSMDECMKMEFRILNRMLESHDLYEGIRAALVEKGSPPRWEPARLADVSAQVVDAFFAPLPGGDLAP</sequence>
<evidence type="ECO:0000256" key="1">
    <source>
        <dbReference type="ARBA" id="ARBA00001709"/>
    </source>
</evidence>
<dbReference type="Gene3D" id="3.90.226.10">
    <property type="entry name" value="2-enoyl-CoA Hydratase, Chain A, domain 1"/>
    <property type="match status" value="1"/>
</dbReference>
<protein>
    <recommendedName>
        <fullName evidence="2">3-hydroxyisobutyryl-CoA hydrolase</fullName>
        <ecNumber evidence="2">3.1.2.4</ecNumber>
    </recommendedName>
</protein>
<reference evidence="5 6" key="1">
    <citation type="submission" date="2024-06" db="EMBL/GenBank/DDBJ databases">
        <authorList>
            <person name="Tuo L."/>
        </authorList>
    </citation>
    <scope>NUCLEOTIDE SEQUENCE [LARGE SCALE GENOMIC DNA]</scope>
    <source>
        <strain evidence="5 6">ZMM04-5</strain>
    </source>
</reference>
<evidence type="ECO:0000256" key="2">
    <source>
        <dbReference type="ARBA" id="ARBA00011915"/>
    </source>
</evidence>
<dbReference type="EMBL" id="JBFOCI010000007">
    <property type="protein sequence ID" value="MEW9808231.1"/>
    <property type="molecule type" value="Genomic_DNA"/>
</dbReference>
<gene>
    <name evidence="5" type="ORF">ABUE31_19760</name>
</gene>
<dbReference type="InterPro" id="IPR045004">
    <property type="entry name" value="ECH_dom"/>
</dbReference>
<keyword evidence="3" id="KW-0378">Hydrolase</keyword>
<dbReference type="PANTHER" id="PTHR43176:SF3">
    <property type="entry name" value="3-HYDROXYISOBUTYRYL-COA HYDROLASE, MITOCHONDRIAL"/>
    <property type="match status" value="1"/>
</dbReference>
<dbReference type="RefSeq" id="WP_367725456.1">
    <property type="nucleotide sequence ID" value="NZ_JBFOCI010000007.1"/>
</dbReference>
<evidence type="ECO:0000313" key="5">
    <source>
        <dbReference type="EMBL" id="MEW9808231.1"/>
    </source>
</evidence>
<keyword evidence="6" id="KW-1185">Reference proteome</keyword>
<dbReference type="NCBIfam" id="NF004127">
    <property type="entry name" value="PRK05617.1"/>
    <property type="match status" value="1"/>
</dbReference>
<dbReference type="PANTHER" id="PTHR43176">
    <property type="entry name" value="3-HYDROXYISOBUTYRYL-COA HYDROLASE-RELATED"/>
    <property type="match status" value="1"/>
</dbReference>
<dbReference type="Pfam" id="PF16113">
    <property type="entry name" value="ECH_2"/>
    <property type="match status" value="1"/>
</dbReference>
<name>A0ABV3R4H7_9HYPH</name>
<evidence type="ECO:0000256" key="3">
    <source>
        <dbReference type="ARBA" id="ARBA00022801"/>
    </source>
</evidence>
<dbReference type="SUPFAM" id="SSF52096">
    <property type="entry name" value="ClpP/crotonase"/>
    <property type="match status" value="1"/>
</dbReference>
<dbReference type="Proteomes" id="UP001556196">
    <property type="component" value="Unassembled WGS sequence"/>
</dbReference>
<dbReference type="InterPro" id="IPR032259">
    <property type="entry name" value="HIBYL-CoA-H"/>
</dbReference>
<evidence type="ECO:0000259" key="4">
    <source>
        <dbReference type="Pfam" id="PF16113"/>
    </source>
</evidence>
<dbReference type="EC" id="3.1.2.4" evidence="2"/>
<organism evidence="5 6">
    <name type="scientific">Mesorhizobium marinum</name>
    <dbReference type="NCBI Taxonomy" id="3228790"/>
    <lineage>
        <taxon>Bacteria</taxon>
        <taxon>Pseudomonadati</taxon>
        <taxon>Pseudomonadota</taxon>
        <taxon>Alphaproteobacteria</taxon>
        <taxon>Hyphomicrobiales</taxon>
        <taxon>Phyllobacteriaceae</taxon>
        <taxon>Mesorhizobium</taxon>
    </lineage>
</organism>